<dbReference type="eggNOG" id="ENOG502ZGKT">
    <property type="taxonomic scope" value="Bacteria"/>
</dbReference>
<evidence type="ECO:0000313" key="2">
    <source>
        <dbReference type="EMBL" id="KEI70323.1"/>
    </source>
</evidence>
<dbReference type="EMBL" id="JOJP01000001">
    <property type="protein sequence ID" value="KEI70323.1"/>
    <property type="molecule type" value="Genomic_DNA"/>
</dbReference>
<feature type="transmembrane region" description="Helical" evidence="1">
    <location>
        <begin position="119"/>
        <end position="136"/>
    </location>
</feature>
<comment type="caution">
    <text evidence="2">The sequence shown here is derived from an EMBL/GenBank/DDBJ whole genome shotgun (WGS) entry which is preliminary data.</text>
</comment>
<keyword evidence="1" id="KW-1133">Transmembrane helix</keyword>
<proteinExistence type="predicted"/>
<feature type="transmembrane region" description="Helical" evidence="1">
    <location>
        <begin position="87"/>
        <end position="107"/>
    </location>
</feature>
<dbReference type="RefSeq" id="WP_020581126.1">
    <property type="nucleotide sequence ID" value="NZ_JOJP01000001.1"/>
</dbReference>
<keyword evidence="1" id="KW-0472">Membrane</keyword>
<reference evidence="2 3" key="1">
    <citation type="submission" date="2014-06" db="EMBL/GenBank/DDBJ databases">
        <title>Whole Genome Sequences of Three Symbiotic Endozoicomonas Bacteria.</title>
        <authorList>
            <person name="Neave M.J."/>
            <person name="Apprill A."/>
            <person name="Voolstra C.R."/>
        </authorList>
    </citation>
    <scope>NUCLEOTIDE SEQUENCE [LARGE SCALE GENOMIC DNA]</scope>
    <source>
        <strain evidence="2 3">DSM 22380</strain>
    </source>
</reference>
<feature type="transmembrane region" description="Helical" evidence="1">
    <location>
        <begin position="53"/>
        <end position="75"/>
    </location>
</feature>
<evidence type="ECO:0000313" key="3">
    <source>
        <dbReference type="Proteomes" id="UP000027997"/>
    </source>
</evidence>
<evidence type="ECO:0000256" key="1">
    <source>
        <dbReference type="SAM" id="Phobius"/>
    </source>
</evidence>
<feature type="transmembrane region" description="Helical" evidence="1">
    <location>
        <begin position="20"/>
        <end position="41"/>
    </location>
</feature>
<keyword evidence="3" id="KW-1185">Reference proteome</keyword>
<name>A0A081K847_9GAMM</name>
<dbReference type="AlphaFoldDB" id="A0A081K847"/>
<accession>A0A081K847</accession>
<sequence length="142" mass="15732">MIESIPKFAELKTLKELSKVLVVPLLVTAFLTQTNFTFFGLEVDLKTSMSIQIFQFIAVLVSAIAVIGGIAWGVHDLLVYLQIITQSTALLILSTVSITLGLLGIFGEKIPLLMDLNHLWFYGSFVCGFYFLARAADIEKML</sequence>
<gene>
    <name evidence="2" type="ORF">GV64_05875</name>
</gene>
<protein>
    <submittedName>
        <fullName evidence="2">Uncharacterized protein</fullName>
    </submittedName>
</protein>
<keyword evidence="1" id="KW-0812">Transmembrane</keyword>
<organism evidence="2 3">
    <name type="scientific">Endozoicomonas elysicola</name>
    <dbReference type="NCBI Taxonomy" id="305900"/>
    <lineage>
        <taxon>Bacteria</taxon>
        <taxon>Pseudomonadati</taxon>
        <taxon>Pseudomonadota</taxon>
        <taxon>Gammaproteobacteria</taxon>
        <taxon>Oceanospirillales</taxon>
        <taxon>Endozoicomonadaceae</taxon>
        <taxon>Endozoicomonas</taxon>
    </lineage>
</organism>
<dbReference type="Proteomes" id="UP000027997">
    <property type="component" value="Unassembled WGS sequence"/>
</dbReference>